<dbReference type="Gene3D" id="1.10.287.540">
    <property type="entry name" value="Helix hairpin bin"/>
    <property type="match status" value="1"/>
</dbReference>
<dbReference type="GO" id="GO:0005737">
    <property type="term" value="C:cytoplasm"/>
    <property type="evidence" value="ECO:0007669"/>
    <property type="project" value="UniProtKB-SubCell"/>
</dbReference>
<dbReference type="KEGG" id="lbt:AYR52_05010"/>
<dbReference type="GeneID" id="42982274"/>
<keyword evidence="4" id="KW-1185">Reference proteome</keyword>
<evidence type="ECO:0000256" key="2">
    <source>
        <dbReference type="HAMAP-Rule" id="MF_01103"/>
    </source>
</evidence>
<dbReference type="STRING" id="375175.AYR53_08395"/>
<evidence type="ECO:0000313" key="4">
    <source>
        <dbReference type="Proteomes" id="UP000078582"/>
    </source>
</evidence>
<dbReference type="SUPFAM" id="SSF158221">
    <property type="entry name" value="YnzC-like"/>
    <property type="match status" value="1"/>
</dbReference>
<dbReference type="PANTHER" id="PTHR37300:SF2">
    <property type="entry name" value="UPF0291 PROTEIN BC_1827"/>
    <property type="match status" value="1"/>
</dbReference>
<organism evidence="3 4">
    <name type="scientific">Loigolactobacillus backii</name>
    <dbReference type="NCBI Taxonomy" id="375175"/>
    <lineage>
        <taxon>Bacteria</taxon>
        <taxon>Bacillati</taxon>
        <taxon>Bacillota</taxon>
        <taxon>Bacilli</taxon>
        <taxon>Lactobacillales</taxon>
        <taxon>Lactobacillaceae</taxon>
        <taxon>Loigolactobacillus</taxon>
    </lineage>
</organism>
<keyword evidence="1 2" id="KW-0963">Cytoplasm</keyword>
<dbReference type="HAMAP" id="MF_01103">
    <property type="entry name" value="UPF0291"/>
    <property type="match status" value="1"/>
</dbReference>
<comment type="similarity">
    <text evidence="2">Belongs to the UPF0291 family.</text>
</comment>
<dbReference type="OrthoDB" id="390105at2"/>
<gene>
    <name evidence="3" type="ORF">AYR53_08395</name>
</gene>
<dbReference type="Proteomes" id="UP000078582">
    <property type="component" value="Chromosome"/>
</dbReference>
<dbReference type="InterPro" id="IPR009242">
    <property type="entry name" value="DUF896"/>
</dbReference>
<evidence type="ECO:0000313" key="3">
    <source>
        <dbReference type="EMBL" id="ANK62766.1"/>
    </source>
</evidence>
<protein>
    <recommendedName>
        <fullName evidence="2">UPF0291 protein AYR53_08395</fullName>
    </recommendedName>
</protein>
<dbReference type="RefSeq" id="WP_068224674.1">
    <property type="nucleotide sequence ID" value="NZ_CP014623.1"/>
</dbReference>
<comment type="subcellular location">
    <subcellularLocation>
        <location evidence="2">Cytoplasm</location>
    </subcellularLocation>
</comment>
<dbReference type="AlphaFoldDB" id="A0A192H468"/>
<dbReference type="EMBL" id="CP014873">
    <property type="protein sequence ID" value="ANK62766.1"/>
    <property type="molecule type" value="Genomic_DNA"/>
</dbReference>
<dbReference type="PANTHER" id="PTHR37300">
    <property type="entry name" value="UPF0291 PROTEIN CBO2609/CLC_2481"/>
    <property type="match status" value="1"/>
</dbReference>
<accession>A0A192H468</accession>
<sequence>MAITKRLKRINELAAKAKKSELTADEKQEQQQLRKEYIASFRENLRQQIETTQLFDKKGKEITPDKVQRIQREKGWRKD</sequence>
<dbReference type="Pfam" id="PF05979">
    <property type="entry name" value="DUF896"/>
    <property type="match status" value="1"/>
</dbReference>
<evidence type="ECO:0000256" key="1">
    <source>
        <dbReference type="ARBA" id="ARBA00022490"/>
    </source>
</evidence>
<proteinExistence type="inferred from homology"/>
<name>A0A192H468_9LACO</name>
<reference evidence="3 4" key="1">
    <citation type="submission" date="2016-03" db="EMBL/GenBank/DDBJ databases">
        <title>Pediococcus and Lactobacillus from brewery environment - whole genome sequencing and assembly.</title>
        <authorList>
            <person name="Behr J."/>
            <person name="Geissler A.J."/>
            <person name="Vogel R.F."/>
        </authorList>
    </citation>
    <scope>NUCLEOTIDE SEQUENCE [LARGE SCALE GENOMIC DNA]</scope>
    <source>
        <strain evidence="3 4">TMW 1.1989</strain>
    </source>
</reference>